<reference evidence="3" key="1">
    <citation type="submission" date="2017-09" db="EMBL/GenBank/DDBJ databases">
        <title>Depth-based differentiation of microbial function through sediment-hosted aquifers and enrichment of novel symbionts in the deep terrestrial subsurface.</title>
        <authorList>
            <person name="Probst A.J."/>
            <person name="Ladd B."/>
            <person name="Jarett J.K."/>
            <person name="Geller-Mcgrath D.E."/>
            <person name="Sieber C.M.K."/>
            <person name="Emerson J.B."/>
            <person name="Anantharaman K."/>
            <person name="Thomas B.C."/>
            <person name="Malmstrom R."/>
            <person name="Stieglmeier M."/>
            <person name="Klingl A."/>
            <person name="Woyke T."/>
            <person name="Ryan C.M."/>
            <person name="Banfield J.F."/>
        </authorList>
    </citation>
    <scope>NUCLEOTIDE SEQUENCE [LARGE SCALE GENOMIC DNA]</scope>
</reference>
<gene>
    <name evidence="2" type="ORF">COT92_02980</name>
</gene>
<keyword evidence="1" id="KW-1133">Transmembrane helix</keyword>
<keyword evidence="1" id="KW-0812">Transmembrane</keyword>
<name>A0A2H0VAF7_9BACT</name>
<comment type="caution">
    <text evidence="2">The sequence shown here is derived from an EMBL/GenBank/DDBJ whole genome shotgun (WGS) entry which is preliminary data.</text>
</comment>
<organism evidence="2 3">
    <name type="scientific">Candidatus Doudnabacteria bacterium CG10_big_fil_rev_8_21_14_0_10_42_18</name>
    <dbReference type="NCBI Taxonomy" id="1974552"/>
    <lineage>
        <taxon>Bacteria</taxon>
        <taxon>Candidatus Doudnaibacteriota</taxon>
    </lineage>
</organism>
<feature type="transmembrane region" description="Helical" evidence="1">
    <location>
        <begin position="6"/>
        <end position="27"/>
    </location>
</feature>
<keyword evidence="1" id="KW-0472">Membrane</keyword>
<dbReference type="EMBL" id="PFAK01000049">
    <property type="protein sequence ID" value="PIR96074.1"/>
    <property type="molecule type" value="Genomic_DNA"/>
</dbReference>
<evidence type="ECO:0000313" key="2">
    <source>
        <dbReference type="EMBL" id="PIR96074.1"/>
    </source>
</evidence>
<proteinExistence type="predicted"/>
<dbReference type="Proteomes" id="UP000230922">
    <property type="component" value="Unassembled WGS sequence"/>
</dbReference>
<accession>A0A2H0VAF7</accession>
<evidence type="ECO:0000256" key="1">
    <source>
        <dbReference type="SAM" id="Phobius"/>
    </source>
</evidence>
<evidence type="ECO:0000313" key="3">
    <source>
        <dbReference type="Proteomes" id="UP000230922"/>
    </source>
</evidence>
<dbReference type="AlphaFoldDB" id="A0A2H0VAF7"/>
<sequence>MEKQKGFALIAVLLAIVIIAVIAVSLWSKSKNDDKRSLPEIKQQAEADTQKINQDLQNYQDQINAQQ</sequence>
<protein>
    <submittedName>
        <fullName evidence="2">Uncharacterized protein</fullName>
    </submittedName>
</protein>
<dbReference type="Pfam" id="PF07963">
    <property type="entry name" value="N_methyl"/>
    <property type="match status" value="1"/>
</dbReference>
<dbReference type="InterPro" id="IPR012902">
    <property type="entry name" value="N_methyl_site"/>
</dbReference>